<accession>A0A1H3MH80</accession>
<dbReference type="Gene3D" id="3.40.1190.10">
    <property type="entry name" value="Mur-like, catalytic domain"/>
    <property type="match status" value="1"/>
</dbReference>
<comment type="subcellular location">
    <subcellularLocation>
        <location evidence="2 17 18">Cytoplasm</location>
    </subcellularLocation>
</comment>
<protein>
    <recommendedName>
        <fullName evidence="6 17">UDP-N-acetylmuramoylalanine--D-glutamate ligase</fullName>
        <ecNumber evidence="5 17">6.3.2.9</ecNumber>
    </recommendedName>
    <alternativeName>
        <fullName evidence="15 17">D-glutamic acid-adding enzyme</fullName>
    </alternativeName>
    <alternativeName>
        <fullName evidence="14 17">UDP-N-acetylmuramoyl-L-alanyl-D-glutamate synthetase</fullName>
    </alternativeName>
</protein>
<comment type="function">
    <text evidence="1 17 18">Cell wall formation. Catalyzes the addition of glutamate to the nucleotide precursor UDP-N-acetylmuramoyl-L-alanine (UMA).</text>
</comment>
<evidence type="ECO:0000256" key="16">
    <source>
        <dbReference type="ARBA" id="ARBA00047632"/>
    </source>
</evidence>
<dbReference type="GO" id="GO:0008764">
    <property type="term" value="F:UDP-N-acetylmuramoylalanine-D-glutamate ligase activity"/>
    <property type="evidence" value="ECO:0007669"/>
    <property type="project" value="UniProtKB-UniRule"/>
</dbReference>
<evidence type="ECO:0000256" key="9">
    <source>
        <dbReference type="ARBA" id="ARBA00022741"/>
    </source>
</evidence>
<dbReference type="GO" id="GO:0008360">
    <property type="term" value="P:regulation of cell shape"/>
    <property type="evidence" value="ECO:0007669"/>
    <property type="project" value="UniProtKB-KW"/>
</dbReference>
<dbReference type="OrthoDB" id="9809796at2"/>
<comment type="pathway">
    <text evidence="3 17 18">Cell wall biogenesis; peptidoglycan biosynthesis.</text>
</comment>
<evidence type="ECO:0000256" key="10">
    <source>
        <dbReference type="ARBA" id="ARBA00022840"/>
    </source>
</evidence>
<dbReference type="AlphaFoldDB" id="A0A1H3MH80"/>
<dbReference type="STRING" id="1503961.SAMN05421736_103231"/>
<evidence type="ECO:0000313" key="21">
    <source>
        <dbReference type="EMBL" id="SDY76042.1"/>
    </source>
</evidence>
<dbReference type="SUPFAM" id="SSF53623">
    <property type="entry name" value="MurD-like peptide ligases, catalytic domain"/>
    <property type="match status" value="1"/>
</dbReference>
<comment type="catalytic activity">
    <reaction evidence="16 17 18">
        <text>UDP-N-acetyl-alpha-D-muramoyl-L-alanine + D-glutamate + ATP = UDP-N-acetyl-alpha-D-muramoyl-L-alanyl-D-glutamate + ADP + phosphate + H(+)</text>
        <dbReference type="Rhea" id="RHEA:16429"/>
        <dbReference type="ChEBI" id="CHEBI:15378"/>
        <dbReference type="ChEBI" id="CHEBI:29986"/>
        <dbReference type="ChEBI" id="CHEBI:30616"/>
        <dbReference type="ChEBI" id="CHEBI:43474"/>
        <dbReference type="ChEBI" id="CHEBI:83898"/>
        <dbReference type="ChEBI" id="CHEBI:83900"/>
        <dbReference type="ChEBI" id="CHEBI:456216"/>
        <dbReference type="EC" id="6.3.2.9"/>
    </reaction>
</comment>
<evidence type="ECO:0000256" key="12">
    <source>
        <dbReference type="ARBA" id="ARBA00022984"/>
    </source>
</evidence>
<keyword evidence="9 17" id="KW-0547">Nucleotide-binding</keyword>
<feature type="domain" description="Mur ligase central" evidence="20">
    <location>
        <begin position="117"/>
        <end position="291"/>
    </location>
</feature>
<gene>
    <name evidence="17" type="primary">murD</name>
    <name evidence="21" type="ORF">SAMN05421736_103231</name>
</gene>
<dbReference type="InterPro" id="IPR004101">
    <property type="entry name" value="Mur_ligase_C"/>
</dbReference>
<dbReference type="NCBIfam" id="TIGR01087">
    <property type="entry name" value="murD"/>
    <property type="match status" value="1"/>
</dbReference>
<evidence type="ECO:0000256" key="7">
    <source>
        <dbReference type="ARBA" id="ARBA00022490"/>
    </source>
</evidence>
<dbReference type="Pfam" id="PF02875">
    <property type="entry name" value="Mur_ligase_C"/>
    <property type="match status" value="1"/>
</dbReference>
<evidence type="ECO:0000256" key="2">
    <source>
        <dbReference type="ARBA" id="ARBA00004496"/>
    </source>
</evidence>
<dbReference type="Pfam" id="PF08245">
    <property type="entry name" value="Mur_ligase_M"/>
    <property type="match status" value="1"/>
</dbReference>
<evidence type="ECO:0000256" key="17">
    <source>
        <dbReference type="HAMAP-Rule" id="MF_00639"/>
    </source>
</evidence>
<keyword evidence="11 17" id="KW-0133">Cell shape</keyword>
<evidence type="ECO:0000256" key="15">
    <source>
        <dbReference type="ARBA" id="ARBA00032324"/>
    </source>
</evidence>
<evidence type="ECO:0000256" key="14">
    <source>
        <dbReference type="ARBA" id="ARBA00030398"/>
    </source>
</evidence>
<dbReference type="PANTHER" id="PTHR43692:SF1">
    <property type="entry name" value="UDP-N-ACETYLMURAMOYLALANINE--D-GLUTAMATE LIGASE"/>
    <property type="match status" value="1"/>
</dbReference>
<evidence type="ECO:0000256" key="6">
    <source>
        <dbReference type="ARBA" id="ARBA00015655"/>
    </source>
</evidence>
<dbReference type="HAMAP" id="MF_00639">
    <property type="entry name" value="MurD"/>
    <property type="match status" value="1"/>
</dbReference>
<evidence type="ECO:0000256" key="18">
    <source>
        <dbReference type="RuleBase" id="RU003664"/>
    </source>
</evidence>
<keyword evidence="10 17" id="KW-0067">ATP-binding</keyword>
<evidence type="ECO:0000256" key="5">
    <source>
        <dbReference type="ARBA" id="ARBA00012212"/>
    </source>
</evidence>
<dbReference type="GO" id="GO:0005737">
    <property type="term" value="C:cytoplasm"/>
    <property type="evidence" value="ECO:0007669"/>
    <property type="project" value="UniProtKB-SubCell"/>
</dbReference>
<proteinExistence type="inferred from homology"/>
<sequence length="452" mass="49020">MKNTARFLDKQILVLGLAKSGTAAAELLLKLGARVTVNDRKPLEENVEAQRLQKLGAEVVCGSHPPDLVGEHLDYLVKNPGIRYDNPLIVKAASLRIPVITEVELAYEISEAEIIGITGSNGKTTTTTYLFEMLKDSQKTPLIAGNIGEVACEVAQQATEKNVLVTELSSFQLMGTEMFRPKISVLLNLIEAHIDYHGTMDDYIAAKANIFKNQAEGDYIVYNADDPKVTAVVQSGQAAFVPFSTEEAVQNGACVENGWLSVFGKKLIRVEEMSLPGLHNVANGLAAAAAAFLAGADIERIRTVLKTFAGVAHRLQFVDSFNDRSFYNNSKATNVTATITALKAFEKPVVLLAGGLDRGNGFDELLPYLEQRVSGIVTYGETGMLIAETAKRAGVETVKTCSTLREAVPLAYEISAPGDTILLSPACASWDQFNTFEERGDTFIDEVKKIVR</sequence>
<keyword evidence="12 17" id="KW-0573">Peptidoglycan synthesis</keyword>
<name>A0A1H3MH80_9BACI</name>
<feature type="binding site" evidence="17">
    <location>
        <begin position="119"/>
        <end position="125"/>
    </location>
    <ligand>
        <name>ATP</name>
        <dbReference type="ChEBI" id="CHEBI:30616"/>
    </ligand>
</feature>
<dbReference type="GO" id="GO:0009252">
    <property type="term" value="P:peptidoglycan biosynthetic process"/>
    <property type="evidence" value="ECO:0007669"/>
    <property type="project" value="UniProtKB-UniRule"/>
</dbReference>
<dbReference type="InterPro" id="IPR036565">
    <property type="entry name" value="Mur-like_cat_sf"/>
</dbReference>
<feature type="domain" description="Mur ligase C-terminal" evidence="19">
    <location>
        <begin position="313"/>
        <end position="427"/>
    </location>
</feature>
<dbReference type="InterPro" id="IPR036615">
    <property type="entry name" value="Mur_ligase_C_dom_sf"/>
</dbReference>
<dbReference type="Gene3D" id="3.90.190.20">
    <property type="entry name" value="Mur ligase, C-terminal domain"/>
    <property type="match status" value="1"/>
</dbReference>
<keyword evidence="17 18" id="KW-0131">Cell cycle</keyword>
<evidence type="ECO:0000259" key="20">
    <source>
        <dbReference type="Pfam" id="PF08245"/>
    </source>
</evidence>
<dbReference type="UniPathway" id="UPA00219"/>
<evidence type="ECO:0000256" key="3">
    <source>
        <dbReference type="ARBA" id="ARBA00004752"/>
    </source>
</evidence>
<keyword evidence="17 18" id="KW-0132">Cell division</keyword>
<dbReference type="EMBL" id="FNPI01000003">
    <property type="protein sequence ID" value="SDY76042.1"/>
    <property type="molecule type" value="Genomic_DNA"/>
</dbReference>
<comment type="similarity">
    <text evidence="4 17">Belongs to the MurCDEF family.</text>
</comment>
<keyword evidence="22" id="KW-1185">Reference proteome</keyword>
<keyword evidence="13 17" id="KW-0961">Cell wall biogenesis/degradation</keyword>
<dbReference type="InterPro" id="IPR005762">
    <property type="entry name" value="MurD"/>
</dbReference>
<dbReference type="GO" id="GO:0051301">
    <property type="term" value="P:cell division"/>
    <property type="evidence" value="ECO:0007669"/>
    <property type="project" value="UniProtKB-KW"/>
</dbReference>
<dbReference type="Gene3D" id="3.40.50.720">
    <property type="entry name" value="NAD(P)-binding Rossmann-like Domain"/>
    <property type="match status" value="1"/>
</dbReference>
<evidence type="ECO:0000256" key="8">
    <source>
        <dbReference type="ARBA" id="ARBA00022598"/>
    </source>
</evidence>
<keyword evidence="7 17" id="KW-0963">Cytoplasm</keyword>
<evidence type="ECO:0000256" key="11">
    <source>
        <dbReference type="ARBA" id="ARBA00022960"/>
    </source>
</evidence>
<evidence type="ECO:0000256" key="1">
    <source>
        <dbReference type="ARBA" id="ARBA00002734"/>
    </source>
</evidence>
<dbReference type="Proteomes" id="UP000198935">
    <property type="component" value="Unassembled WGS sequence"/>
</dbReference>
<evidence type="ECO:0000259" key="19">
    <source>
        <dbReference type="Pfam" id="PF02875"/>
    </source>
</evidence>
<evidence type="ECO:0000256" key="4">
    <source>
        <dbReference type="ARBA" id="ARBA00010416"/>
    </source>
</evidence>
<dbReference type="PANTHER" id="PTHR43692">
    <property type="entry name" value="UDP-N-ACETYLMURAMOYLALANINE--D-GLUTAMATE LIGASE"/>
    <property type="match status" value="1"/>
</dbReference>
<dbReference type="SUPFAM" id="SSF51984">
    <property type="entry name" value="MurCD N-terminal domain"/>
    <property type="match status" value="1"/>
</dbReference>
<evidence type="ECO:0000256" key="13">
    <source>
        <dbReference type="ARBA" id="ARBA00023316"/>
    </source>
</evidence>
<dbReference type="InterPro" id="IPR013221">
    <property type="entry name" value="Mur_ligase_cen"/>
</dbReference>
<dbReference type="SUPFAM" id="SSF53244">
    <property type="entry name" value="MurD-like peptide ligases, peptide-binding domain"/>
    <property type="match status" value="1"/>
</dbReference>
<dbReference type="EC" id="6.3.2.9" evidence="5 17"/>
<dbReference type="GO" id="GO:0071555">
    <property type="term" value="P:cell wall organization"/>
    <property type="evidence" value="ECO:0007669"/>
    <property type="project" value="UniProtKB-KW"/>
</dbReference>
<dbReference type="Pfam" id="PF21799">
    <property type="entry name" value="MurD-like_N"/>
    <property type="match status" value="1"/>
</dbReference>
<reference evidence="22" key="1">
    <citation type="submission" date="2016-10" db="EMBL/GenBank/DDBJ databases">
        <authorList>
            <person name="Varghese N."/>
            <person name="Submissions S."/>
        </authorList>
    </citation>
    <scope>NUCLEOTIDE SEQUENCE [LARGE SCALE GENOMIC DNA]</scope>
    <source>
        <strain evidence="22">SP</strain>
    </source>
</reference>
<keyword evidence="8 17" id="KW-0436">Ligase</keyword>
<dbReference type="GO" id="GO:0005524">
    <property type="term" value="F:ATP binding"/>
    <property type="evidence" value="ECO:0007669"/>
    <property type="project" value="UniProtKB-UniRule"/>
</dbReference>
<evidence type="ECO:0000313" key="22">
    <source>
        <dbReference type="Proteomes" id="UP000198935"/>
    </source>
</evidence>
<organism evidence="21 22">
    <name type="scientific">Evansella caseinilytica</name>
    <dbReference type="NCBI Taxonomy" id="1503961"/>
    <lineage>
        <taxon>Bacteria</taxon>
        <taxon>Bacillati</taxon>
        <taxon>Bacillota</taxon>
        <taxon>Bacilli</taxon>
        <taxon>Bacillales</taxon>
        <taxon>Bacillaceae</taxon>
        <taxon>Evansella</taxon>
    </lineage>
</organism>